<organism evidence="6 7">
    <name type="scientific">Aeromicrobium endophyticum</name>
    <dbReference type="NCBI Taxonomy" id="2292704"/>
    <lineage>
        <taxon>Bacteria</taxon>
        <taxon>Bacillati</taxon>
        <taxon>Actinomycetota</taxon>
        <taxon>Actinomycetes</taxon>
        <taxon>Propionibacteriales</taxon>
        <taxon>Nocardioidaceae</taxon>
        <taxon>Aeromicrobium</taxon>
    </lineage>
</organism>
<protein>
    <submittedName>
        <fullName evidence="6">SMP-30/gluconolactonase/LRE family protein</fullName>
    </submittedName>
</protein>
<dbReference type="AlphaFoldDB" id="A0A371P317"/>
<dbReference type="RefSeq" id="WP_119704890.1">
    <property type="nucleotide sequence ID" value="NZ_JBHSOI010000002.1"/>
</dbReference>
<dbReference type="Pfam" id="PF20067">
    <property type="entry name" value="SSL_N"/>
    <property type="match status" value="1"/>
</dbReference>
<reference evidence="6 7" key="1">
    <citation type="submission" date="2018-08" db="EMBL/GenBank/DDBJ databases">
        <title>Aeromicrobium sp. M2KJ-4, whole genome shotgun sequence.</title>
        <authorList>
            <person name="Tuo L."/>
        </authorList>
    </citation>
    <scope>NUCLEOTIDE SEQUENCE [LARGE SCALE GENOMIC DNA]</scope>
    <source>
        <strain evidence="6 7">M2KJ-4</strain>
    </source>
</reference>
<dbReference type="InterPro" id="IPR011042">
    <property type="entry name" value="6-blade_b-propeller_TolB-like"/>
</dbReference>
<evidence type="ECO:0000313" key="7">
    <source>
        <dbReference type="Proteomes" id="UP000265581"/>
    </source>
</evidence>
<evidence type="ECO:0000313" key="6">
    <source>
        <dbReference type="EMBL" id="REK70295.1"/>
    </source>
</evidence>
<keyword evidence="7" id="KW-1185">Reference proteome</keyword>
<keyword evidence="3" id="KW-0325">Glycoprotein</keyword>
<comment type="similarity">
    <text evidence="1">Belongs to the strictosidine synthase family.</text>
</comment>
<evidence type="ECO:0000256" key="3">
    <source>
        <dbReference type="ARBA" id="ARBA00023180"/>
    </source>
</evidence>
<dbReference type="Pfam" id="PF03088">
    <property type="entry name" value="Str_synth"/>
    <property type="match status" value="1"/>
</dbReference>
<dbReference type="PANTHER" id="PTHR10426:SF88">
    <property type="entry name" value="ADIPOCYTE PLASMA MEMBRANE-ASSOCIATED PROTEIN HEMOMUCIN-RELATED"/>
    <property type="match status" value="1"/>
</dbReference>
<evidence type="ECO:0000259" key="5">
    <source>
        <dbReference type="Pfam" id="PF03088"/>
    </source>
</evidence>
<feature type="region of interest" description="Disordered" evidence="4">
    <location>
        <begin position="1"/>
        <end position="23"/>
    </location>
</feature>
<dbReference type="EMBL" id="QUBR01000002">
    <property type="protein sequence ID" value="REK70295.1"/>
    <property type="molecule type" value="Genomic_DNA"/>
</dbReference>
<dbReference type="GO" id="GO:0012505">
    <property type="term" value="C:endomembrane system"/>
    <property type="evidence" value="ECO:0007669"/>
    <property type="project" value="TreeGrafter"/>
</dbReference>
<dbReference type="SUPFAM" id="SSF63829">
    <property type="entry name" value="Calcium-dependent phosphotriesterase"/>
    <property type="match status" value="1"/>
</dbReference>
<evidence type="ECO:0000256" key="4">
    <source>
        <dbReference type="SAM" id="MobiDB-lite"/>
    </source>
</evidence>
<dbReference type="PANTHER" id="PTHR10426">
    <property type="entry name" value="STRICTOSIDINE SYNTHASE-RELATED"/>
    <property type="match status" value="1"/>
</dbReference>
<comment type="caution">
    <text evidence="6">The sequence shown here is derived from an EMBL/GenBank/DDBJ whole genome shotgun (WGS) entry which is preliminary data.</text>
</comment>
<dbReference type="Proteomes" id="UP000265581">
    <property type="component" value="Unassembled WGS sequence"/>
</dbReference>
<evidence type="ECO:0000256" key="1">
    <source>
        <dbReference type="ARBA" id="ARBA00009191"/>
    </source>
</evidence>
<dbReference type="GO" id="GO:0016787">
    <property type="term" value="F:hydrolase activity"/>
    <property type="evidence" value="ECO:0007669"/>
    <property type="project" value="TreeGrafter"/>
</dbReference>
<dbReference type="Gene3D" id="2.120.10.30">
    <property type="entry name" value="TolB, C-terminal domain"/>
    <property type="match status" value="1"/>
</dbReference>
<name>A0A371P317_9ACTN</name>
<proteinExistence type="inferred from homology"/>
<keyword evidence="2" id="KW-0597">Phosphoprotein</keyword>
<gene>
    <name evidence="6" type="ORF">DX116_14165</name>
</gene>
<dbReference type="OrthoDB" id="3332247at2"/>
<sequence length="328" mass="35232">MVKPSIDPARWTPPHSGAAGTPVAPSAVRVYGTSGYGTEDVLVDHDGRVLTGVEDGRLLAIDPATGTETEIAATGGRPLGIERHPHGGYVVCDSTRGLLRVDPGGAVTVLAGDHDGRDLLFCNNAAVAADGTVWFTDSSTRFGFEHWRGDLIEHRPTGRLFRRDPDGTLTLVLDDLAFANGVALAQDESFVVVAETAGYGLRRVWLTGERAGAVETFGAVLPGFPDNISTGEDGNIWVAIASPRDPVLDWLLPRAPMLRKVVWALPQRLQPQAKNLIRIQAFAPDGHLVHDLAHEHDRFGKATGVRQVGRQVWLGSFEQTTIAVLTLP</sequence>
<feature type="domain" description="Strictosidine synthase conserved region" evidence="5">
    <location>
        <begin position="127"/>
        <end position="208"/>
    </location>
</feature>
<dbReference type="InterPro" id="IPR018119">
    <property type="entry name" value="Strictosidine_synth_cons-reg"/>
</dbReference>
<evidence type="ECO:0000256" key="2">
    <source>
        <dbReference type="ARBA" id="ARBA00022553"/>
    </source>
</evidence>
<accession>A0A371P317</accession>